<comment type="caution">
    <text evidence="1">The sequence shown here is derived from an EMBL/GenBank/DDBJ whole genome shotgun (WGS) entry which is preliminary data.</text>
</comment>
<dbReference type="Proteomes" id="UP000796761">
    <property type="component" value="Unassembled WGS sequence"/>
</dbReference>
<name>A0A8K1LQI1_9PASS</name>
<dbReference type="EMBL" id="SWJQ01000098">
    <property type="protein sequence ID" value="TRZ22382.1"/>
    <property type="molecule type" value="Genomic_DNA"/>
</dbReference>
<organism evidence="1 2">
    <name type="scientific">Zosterops borbonicus</name>
    <dbReference type="NCBI Taxonomy" id="364589"/>
    <lineage>
        <taxon>Eukaryota</taxon>
        <taxon>Metazoa</taxon>
        <taxon>Chordata</taxon>
        <taxon>Craniata</taxon>
        <taxon>Vertebrata</taxon>
        <taxon>Euteleostomi</taxon>
        <taxon>Archelosauria</taxon>
        <taxon>Archosauria</taxon>
        <taxon>Dinosauria</taxon>
        <taxon>Saurischia</taxon>
        <taxon>Theropoda</taxon>
        <taxon>Coelurosauria</taxon>
        <taxon>Aves</taxon>
        <taxon>Neognathae</taxon>
        <taxon>Neoaves</taxon>
        <taxon>Telluraves</taxon>
        <taxon>Australaves</taxon>
        <taxon>Passeriformes</taxon>
        <taxon>Sylvioidea</taxon>
        <taxon>Zosteropidae</taxon>
        <taxon>Zosterops</taxon>
    </lineage>
</organism>
<feature type="non-terminal residue" evidence="1">
    <location>
        <position position="209"/>
    </location>
</feature>
<evidence type="ECO:0000313" key="2">
    <source>
        <dbReference type="Proteomes" id="UP000796761"/>
    </source>
</evidence>
<dbReference type="AlphaFoldDB" id="A0A8K1LQI1"/>
<evidence type="ECO:0000313" key="1">
    <source>
        <dbReference type="EMBL" id="TRZ22382.1"/>
    </source>
</evidence>
<proteinExistence type="predicted"/>
<accession>A0A8K1LQI1</accession>
<gene>
    <name evidence="1" type="ORF">HGM15179_004711</name>
</gene>
<sequence length="209" mass="23471">KEIIAELGIYRVTGKEIIAELGIYRVTGRPEEDPIEYKIVCIVWSPTTGSFPGALVLQKQTVAPPVLSTWSQVQSTNLLQHGVPSPLFTGPDRTLLHHGLPRESQPPLESDLLYGGNLYWLQVDGYLLLHGLPWAGLWGDHCFTMTSITDCWGISALVPRALPPSSTSLKIYKHQSYGLIHFRLNFQWRSDHQRAVNLNSLIKYNGKKD</sequence>
<reference evidence="1" key="1">
    <citation type="submission" date="2019-04" db="EMBL/GenBank/DDBJ databases">
        <title>Genome assembly of Zosterops borbonicus 15179.</title>
        <authorList>
            <person name="Leroy T."/>
            <person name="Anselmetti Y."/>
            <person name="Tilak M.-K."/>
            <person name="Nabholz B."/>
        </authorList>
    </citation>
    <scope>NUCLEOTIDE SEQUENCE</scope>
    <source>
        <strain evidence="1">HGM_15179</strain>
        <tissue evidence="1">Muscle</tissue>
    </source>
</reference>
<keyword evidence="2" id="KW-1185">Reference proteome</keyword>
<protein>
    <submittedName>
        <fullName evidence="1">Uncharacterized protein</fullName>
    </submittedName>
</protein>